<comment type="catalytic activity">
    <reaction evidence="2">
        <text>N(2)-succinyl-L-ornithine + carbamoyl phosphate = N(2)-succinyl-L-citrulline + phosphate + H(+)</text>
        <dbReference type="Rhea" id="RHEA:25884"/>
        <dbReference type="ChEBI" id="CHEBI:15378"/>
        <dbReference type="ChEBI" id="CHEBI:43474"/>
        <dbReference type="ChEBI" id="CHEBI:58228"/>
        <dbReference type="ChEBI" id="CHEBI:58514"/>
        <dbReference type="ChEBI" id="CHEBI:58862"/>
        <dbReference type="EC" id="2.1.3.11"/>
    </reaction>
</comment>
<dbReference type="PANTHER" id="PTHR45753">
    <property type="entry name" value="ORNITHINE CARBAMOYLTRANSFERASE, MITOCHONDRIAL"/>
    <property type="match status" value="1"/>
</dbReference>
<dbReference type="AlphaFoldDB" id="A0A2S7T987"/>
<proteinExistence type="inferred from homology"/>
<name>A0A2S7T987_9FLAO</name>
<dbReference type="UniPathway" id="UPA00068"/>
<dbReference type="Pfam" id="PF02729">
    <property type="entry name" value="OTCace_N"/>
    <property type="match status" value="1"/>
</dbReference>
<dbReference type="EC" id="2.1.3.11" evidence="2"/>
<dbReference type="InterPro" id="IPR043696">
    <property type="entry name" value="ArgF'-like"/>
</dbReference>
<reference evidence="6" key="1">
    <citation type="submission" date="2016-11" db="EMBL/GenBank/DDBJ databases">
        <title>Trade-off between light-utilization and light-protection in marine flavobacteria.</title>
        <authorList>
            <person name="Kumagai Y."/>
            <person name="Yoshizawa S."/>
            <person name="Kogure K."/>
        </authorList>
    </citation>
    <scope>NUCLEOTIDE SEQUENCE [LARGE SCALE GENOMIC DNA]</scope>
    <source>
        <strain evidence="6">SG-18</strain>
    </source>
</reference>
<dbReference type="GO" id="GO:0042450">
    <property type="term" value="P:L-arginine biosynthetic process via ornithine"/>
    <property type="evidence" value="ECO:0007669"/>
    <property type="project" value="TreeGrafter"/>
</dbReference>
<dbReference type="InterPro" id="IPR006131">
    <property type="entry name" value="Asp_carbamoyltransf_Asp/Orn-bd"/>
</dbReference>
<keyword evidence="2" id="KW-0028">Amino-acid biosynthesis</keyword>
<dbReference type="Proteomes" id="UP000239366">
    <property type="component" value="Unassembled WGS sequence"/>
</dbReference>
<feature type="binding site" evidence="2">
    <location>
        <position position="176"/>
    </location>
    <ligand>
        <name>N(2)-succinyl-L-ornithine</name>
        <dbReference type="ChEBI" id="CHEBI:58514"/>
    </ligand>
</feature>
<protein>
    <recommendedName>
        <fullName evidence="2">N-succinylornithine carbamoyltransferase</fullName>
        <ecNumber evidence="2">2.1.3.11</ecNumber>
    </recommendedName>
    <alternativeName>
        <fullName evidence="2">N-succinyl-L-ornithine transcarbamylase</fullName>
        <shortName evidence="2">SOTCase</shortName>
    </alternativeName>
</protein>
<comment type="pathway">
    <text evidence="2">Amino-acid biosynthesis; L-arginine biosynthesis.</text>
</comment>
<dbReference type="SUPFAM" id="SSF53671">
    <property type="entry name" value="Aspartate/ornithine carbamoyltransferase"/>
    <property type="match status" value="1"/>
</dbReference>
<dbReference type="GO" id="GO:0004585">
    <property type="term" value="F:ornithine carbamoyltransferase activity"/>
    <property type="evidence" value="ECO:0007669"/>
    <property type="project" value="InterPro"/>
</dbReference>
<dbReference type="HAMAP" id="MF_02235">
    <property type="entry name" value="SOTCase"/>
    <property type="match status" value="1"/>
</dbReference>
<dbReference type="Gene3D" id="3.40.50.1370">
    <property type="entry name" value="Aspartate/ornithine carbamoyltransferase"/>
    <property type="match status" value="2"/>
</dbReference>
<dbReference type="PRINTS" id="PR00100">
    <property type="entry name" value="AOTCASE"/>
</dbReference>
<comment type="caution">
    <text evidence="5">The sequence shown here is derived from an EMBL/GenBank/DDBJ whole genome shotgun (WGS) entry which is preliminary data.</text>
</comment>
<feature type="domain" description="Aspartate/ornithine carbamoyltransferase Asp/Orn-binding" evidence="3">
    <location>
        <begin position="185"/>
        <end position="305"/>
    </location>
</feature>
<evidence type="ECO:0000256" key="1">
    <source>
        <dbReference type="ARBA" id="ARBA00022679"/>
    </source>
</evidence>
<feature type="binding site" evidence="2">
    <location>
        <position position="273"/>
    </location>
    <ligand>
        <name>N(2)-succinyl-L-ornithine</name>
        <dbReference type="ChEBI" id="CHEBI:58514"/>
    </ligand>
</feature>
<dbReference type="GO" id="GO:0019240">
    <property type="term" value="P:citrulline biosynthetic process"/>
    <property type="evidence" value="ECO:0007669"/>
    <property type="project" value="TreeGrafter"/>
</dbReference>
<sequence>MKHYLSIDDLKQPHSAIEQALQLKTNPLQNSGLGKGKTLILLFFNNSLRTRLSTAKAAQNLGLDVLSLNVGADSWQLEFTDGTIMDQGKAEHIREAVPVLCQYGDLIGLRSFGELQSLEEDLREPVLEAFKALSDKPLINLESAFAHPLQALADAMTLQETFGSTKPKITLSWAPHPRPLPQAVPTSFLRMMKTLGADIQVCHPPGYELNAALTEGIEVRSDQAACLAESDVVYAKSWCSTEQYGQHLPIEESWTISLEKLKEAYFMHCLPVRRNVVVQDAVLDSSKSLVIEQANNRTYSAQWVLQELLKSKEL</sequence>
<dbReference type="Pfam" id="PF00185">
    <property type="entry name" value="OTCace"/>
    <property type="match status" value="1"/>
</dbReference>
<comment type="subunit">
    <text evidence="2">Homotrimer.</text>
</comment>
<organism evidence="5 6">
    <name type="scientific">Aureicoccus marinus</name>
    <dbReference type="NCBI Taxonomy" id="754435"/>
    <lineage>
        <taxon>Bacteria</taxon>
        <taxon>Pseudomonadati</taxon>
        <taxon>Bacteroidota</taxon>
        <taxon>Flavobacteriia</taxon>
        <taxon>Flavobacteriales</taxon>
        <taxon>Flavobacteriaceae</taxon>
        <taxon>Aureicoccus</taxon>
    </lineage>
</organism>
<feature type="binding site" description="in other chain" evidence="2">
    <location>
        <position position="110"/>
    </location>
    <ligand>
        <name>carbamoyl phosphate</name>
        <dbReference type="ChEBI" id="CHEBI:58228"/>
        <note>ligand shared between two neighboring subunits</note>
    </ligand>
</feature>
<accession>A0A2S7T987</accession>
<evidence type="ECO:0000259" key="4">
    <source>
        <dbReference type="Pfam" id="PF02729"/>
    </source>
</evidence>
<feature type="binding site" evidence="2">
    <location>
        <position position="236"/>
    </location>
    <ligand>
        <name>N(2)-succinyl-L-ornithine</name>
        <dbReference type="ChEBI" id="CHEBI:58514"/>
    </ligand>
</feature>
<feature type="binding site" description="in other chain" evidence="2">
    <location>
        <begin position="269"/>
        <end position="270"/>
    </location>
    <ligand>
        <name>carbamoyl phosphate</name>
        <dbReference type="ChEBI" id="CHEBI:58228"/>
        <note>ligand shared between two neighboring subunits</note>
    </ligand>
</feature>
<dbReference type="OrthoDB" id="9802587at2"/>
<feature type="binding site" description="in other chain" evidence="2">
    <location>
        <begin position="147"/>
        <end position="150"/>
    </location>
    <ligand>
        <name>carbamoyl phosphate</name>
        <dbReference type="ChEBI" id="CHEBI:58228"/>
        <note>ligand shared between two neighboring subunits</note>
    </ligand>
</feature>
<dbReference type="InterPro" id="IPR036901">
    <property type="entry name" value="Asp/Orn_carbamoylTrfase_sf"/>
</dbReference>
<feature type="binding site" description="in other chain" evidence="2">
    <location>
        <position position="297"/>
    </location>
    <ligand>
        <name>carbamoyl phosphate</name>
        <dbReference type="ChEBI" id="CHEBI:58228"/>
        <note>ligand shared between two neighboring subunits</note>
    </ligand>
</feature>
<gene>
    <name evidence="2" type="primary">argF'</name>
    <name evidence="5" type="ORF">BST99_12910</name>
</gene>
<feature type="binding site" description="in other chain" evidence="2">
    <location>
        <begin position="47"/>
        <end position="50"/>
    </location>
    <ligand>
        <name>carbamoyl phosphate</name>
        <dbReference type="ChEBI" id="CHEBI:58228"/>
        <note>ligand shared between two neighboring subunits</note>
    </ligand>
</feature>
<evidence type="ECO:0000313" key="5">
    <source>
        <dbReference type="EMBL" id="PQJ16493.1"/>
    </source>
</evidence>
<feature type="binding site" evidence="2">
    <location>
        <position position="75"/>
    </location>
    <ligand>
        <name>carbamoyl phosphate</name>
        <dbReference type="ChEBI" id="CHEBI:58228"/>
        <note>ligand shared between two neighboring subunits</note>
    </ligand>
</feature>
<feature type="domain" description="Aspartate/ornithine carbamoyltransferase carbamoyl-P binding" evidence="4">
    <location>
        <begin position="2"/>
        <end position="160"/>
    </location>
</feature>
<comment type="function">
    <text evidence="2">Catalyzes the transfer of the carbamoyl group from carbamoyl phosphate to the delta-amino group of N(2)-succinyl-L-ornithine to produce N(2)-succinyl-L-citrulline. Is essential for arginine biosynthesis.</text>
</comment>
<dbReference type="EMBL" id="MQVX01000001">
    <property type="protein sequence ID" value="PQJ16493.1"/>
    <property type="molecule type" value="Genomic_DNA"/>
</dbReference>
<dbReference type="PANTHER" id="PTHR45753:SF3">
    <property type="entry name" value="ORNITHINE TRANSCARBAMYLASE, MITOCHONDRIAL"/>
    <property type="match status" value="1"/>
</dbReference>
<evidence type="ECO:0000313" key="6">
    <source>
        <dbReference type="Proteomes" id="UP000239366"/>
    </source>
</evidence>
<feature type="binding site" evidence="2">
    <location>
        <position position="142"/>
    </location>
    <ligand>
        <name>N(2)-succinyl-L-ornithine</name>
        <dbReference type="ChEBI" id="CHEBI:58514"/>
    </ligand>
</feature>
<dbReference type="InterPro" id="IPR006130">
    <property type="entry name" value="Asp/Orn_carbamoylTrfase"/>
</dbReference>
<dbReference type="InterPro" id="IPR006132">
    <property type="entry name" value="Asp/Orn_carbamoyltranf_P-bd"/>
</dbReference>
<keyword evidence="1 2" id="KW-0808">Transferase</keyword>
<dbReference type="RefSeq" id="WP_105002165.1">
    <property type="nucleotide sequence ID" value="NZ_MQVX01000001.1"/>
</dbReference>
<dbReference type="GO" id="GO:0016597">
    <property type="term" value="F:amino acid binding"/>
    <property type="evidence" value="ECO:0007669"/>
    <property type="project" value="InterPro"/>
</dbReference>
<evidence type="ECO:0000259" key="3">
    <source>
        <dbReference type="Pfam" id="PF00185"/>
    </source>
</evidence>
<evidence type="ECO:0000256" key="2">
    <source>
        <dbReference type="HAMAP-Rule" id="MF_02235"/>
    </source>
</evidence>
<dbReference type="PRINTS" id="PR00101">
    <property type="entry name" value="ATCASE"/>
</dbReference>
<comment type="similarity">
    <text evidence="2">Belongs to the aspartate/ornithine carbamoyltransferase superfamily. SOTCase family.</text>
</comment>
<keyword evidence="6" id="KW-1185">Reference proteome</keyword>
<keyword evidence="2" id="KW-0055">Arginine biosynthesis</keyword>